<evidence type="ECO:0000313" key="2">
    <source>
        <dbReference type="EMBL" id="GJE26951.1"/>
    </source>
</evidence>
<dbReference type="EMBL" id="BPQV01000004">
    <property type="protein sequence ID" value="GJE26951.1"/>
    <property type="molecule type" value="Genomic_DNA"/>
</dbReference>
<organism evidence="2 3">
    <name type="scientific">Methylobacterium organophilum</name>
    <dbReference type="NCBI Taxonomy" id="410"/>
    <lineage>
        <taxon>Bacteria</taxon>
        <taxon>Pseudomonadati</taxon>
        <taxon>Pseudomonadota</taxon>
        <taxon>Alphaproteobacteria</taxon>
        <taxon>Hyphomicrobiales</taxon>
        <taxon>Methylobacteriaceae</taxon>
        <taxon>Methylobacterium</taxon>
    </lineage>
</organism>
<keyword evidence="3" id="KW-1185">Reference proteome</keyword>
<dbReference type="RefSeq" id="WP_238310810.1">
    <property type="nucleotide sequence ID" value="NZ_BPQV01000004.1"/>
</dbReference>
<reference evidence="2" key="2">
    <citation type="submission" date="2021-08" db="EMBL/GenBank/DDBJ databases">
        <authorList>
            <person name="Tani A."/>
            <person name="Ola A."/>
            <person name="Ogura Y."/>
            <person name="Katsura K."/>
            <person name="Hayashi T."/>
        </authorList>
    </citation>
    <scope>NUCLEOTIDE SEQUENCE</scope>
    <source>
        <strain evidence="2">NBRC 15689</strain>
    </source>
</reference>
<feature type="signal peptide" evidence="1">
    <location>
        <begin position="1"/>
        <end position="28"/>
    </location>
</feature>
<dbReference type="Proteomes" id="UP001055156">
    <property type="component" value="Unassembled WGS sequence"/>
</dbReference>
<comment type="caution">
    <text evidence="2">The sequence shown here is derived from an EMBL/GenBank/DDBJ whole genome shotgun (WGS) entry which is preliminary data.</text>
</comment>
<sequence length="169" mass="18215">MTPRRPRPSAALAVSLLALGLAVGVARAESEKLAVFDFQFARGAPTPPTEEDLARLKRTGDAFRKLLTESGRYTLVPTESVAEDLAGKDLRACGGCAEAAAKSLGAQAAVIGEVQKVSNLILNINVYVKPLQDEAPERAYSVDLRGNTDESFDRGIRYLVKNQFLERAP</sequence>
<evidence type="ECO:0000313" key="3">
    <source>
        <dbReference type="Proteomes" id="UP001055156"/>
    </source>
</evidence>
<accession>A0ABQ4T7E7</accession>
<gene>
    <name evidence="2" type="ORF">LKMONMHP_1805</name>
</gene>
<keyword evidence="1" id="KW-0732">Signal</keyword>
<name>A0ABQ4T7E7_METOR</name>
<evidence type="ECO:0008006" key="4">
    <source>
        <dbReference type="Google" id="ProtNLM"/>
    </source>
</evidence>
<dbReference type="Pfam" id="PF11684">
    <property type="entry name" value="DUF3280"/>
    <property type="match status" value="1"/>
</dbReference>
<reference evidence="2" key="1">
    <citation type="journal article" date="2021" name="Front. Microbiol.">
        <title>Comprehensive Comparative Genomics and Phenotyping of Methylobacterium Species.</title>
        <authorList>
            <person name="Alessa O."/>
            <person name="Ogura Y."/>
            <person name="Fujitani Y."/>
            <person name="Takami H."/>
            <person name="Hayashi T."/>
            <person name="Sahin N."/>
            <person name="Tani A."/>
        </authorList>
    </citation>
    <scope>NUCLEOTIDE SEQUENCE</scope>
    <source>
        <strain evidence="2">NBRC 15689</strain>
    </source>
</reference>
<feature type="chain" id="PRO_5047518927" description="DUF2380 domain-containing protein" evidence="1">
    <location>
        <begin position="29"/>
        <end position="169"/>
    </location>
</feature>
<proteinExistence type="predicted"/>
<protein>
    <recommendedName>
        <fullName evidence="4">DUF2380 domain-containing protein</fullName>
    </recommendedName>
</protein>
<dbReference type="InterPro" id="IPR021698">
    <property type="entry name" value="DUF3280"/>
</dbReference>
<evidence type="ECO:0000256" key="1">
    <source>
        <dbReference type="SAM" id="SignalP"/>
    </source>
</evidence>